<evidence type="ECO:0000313" key="3">
    <source>
        <dbReference type="Proteomes" id="UP000548476"/>
    </source>
</evidence>
<feature type="transmembrane region" description="Helical" evidence="1">
    <location>
        <begin position="20"/>
        <end position="40"/>
    </location>
</feature>
<dbReference type="Proteomes" id="UP000548476">
    <property type="component" value="Unassembled WGS sequence"/>
</dbReference>
<dbReference type="RefSeq" id="WP_184787502.1">
    <property type="nucleotide sequence ID" value="NZ_BONT01000110.1"/>
</dbReference>
<keyword evidence="1" id="KW-0472">Membrane</keyword>
<protein>
    <submittedName>
        <fullName evidence="2">Uncharacterized protein</fullName>
    </submittedName>
</protein>
<dbReference type="AlphaFoldDB" id="A0A841FRN6"/>
<evidence type="ECO:0000256" key="1">
    <source>
        <dbReference type="SAM" id="Phobius"/>
    </source>
</evidence>
<keyword evidence="1" id="KW-1133">Transmembrane helix</keyword>
<dbReference type="EMBL" id="JACHGT010000005">
    <property type="protein sequence ID" value="MBB6034620.1"/>
    <property type="molecule type" value="Genomic_DNA"/>
</dbReference>
<name>A0A841FRN6_9ACTN</name>
<comment type="caution">
    <text evidence="2">The sequence shown here is derived from an EMBL/GenBank/DDBJ whole genome shotgun (WGS) entry which is preliminary data.</text>
</comment>
<gene>
    <name evidence="2" type="ORF">HNR73_002474</name>
</gene>
<keyword evidence="3" id="KW-1185">Reference proteome</keyword>
<evidence type="ECO:0000313" key="2">
    <source>
        <dbReference type="EMBL" id="MBB6034620.1"/>
    </source>
</evidence>
<reference evidence="2 3" key="1">
    <citation type="submission" date="2020-08" db="EMBL/GenBank/DDBJ databases">
        <title>Genomic Encyclopedia of Type Strains, Phase IV (KMG-IV): sequencing the most valuable type-strain genomes for metagenomic binning, comparative biology and taxonomic classification.</title>
        <authorList>
            <person name="Goeker M."/>
        </authorList>
    </citation>
    <scope>NUCLEOTIDE SEQUENCE [LARGE SCALE GENOMIC DNA]</scope>
    <source>
        <strain evidence="2 3">YIM 65646</strain>
    </source>
</reference>
<accession>A0A841FRN6</accession>
<proteinExistence type="predicted"/>
<sequence length="202" mass="21379">MDVIEGAVRLNRFGLERGRFWSAALLALAVFAPALLWTQWDGAVDGEEAVPSGTVITLEASSNPGAVGKGRVWFTVPGDGWVTETGANRQSAVTLVHSPVVVRTSAIGGVDDILVLFERQARDLRMGNRVLFATGSRDYVTPTGLTGYWGDLTGERYSGALIVVGRGEVAAVIVAVAPLGRLEDQLGDLTNILATLEASDVE</sequence>
<organism evidence="2 3">
    <name type="scientific">Phytomonospora endophytica</name>
    <dbReference type="NCBI Taxonomy" id="714109"/>
    <lineage>
        <taxon>Bacteria</taxon>
        <taxon>Bacillati</taxon>
        <taxon>Actinomycetota</taxon>
        <taxon>Actinomycetes</taxon>
        <taxon>Micromonosporales</taxon>
        <taxon>Micromonosporaceae</taxon>
        <taxon>Phytomonospora</taxon>
    </lineage>
</organism>
<keyword evidence="1" id="KW-0812">Transmembrane</keyword>